<proteinExistence type="predicted"/>
<protein>
    <submittedName>
        <fullName evidence="2">Uncharacterized protein</fullName>
    </submittedName>
</protein>
<reference evidence="2 3" key="1">
    <citation type="submission" date="2021-03" db="EMBL/GenBank/DDBJ databases">
        <title>Antimicrobial resistance genes in bacteria isolated from Japanese honey, and their potential for conferring macrolide and lincosamide resistance in the American foulbrood pathogen Paenibacillus larvae.</title>
        <authorList>
            <person name="Okamoto M."/>
            <person name="Kumagai M."/>
            <person name="Kanamori H."/>
            <person name="Takamatsu D."/>
        </authorList>
    </citation>
    <scope>NUCLEOTIDE SEQUENCE [LARGE SCALE GENOMIC DNA]</scope>
    <source>
        <strain evidence="2 3">J1TS3</strain>
    </source>
</reference>
<gene>
    <name evidence="2" type="ORF">J1TS3_42720</name>
</gene>
<evidence type="ECO:0000256" key="1">
    <source>
        <dbReference type="SAM" id="MobiDB-lite"/>
    </source>
</evidence>
<accession>A0ABQ4KBL3</accession>
<evidence type="ECO:0000313" key="2">
    <source>
        <dbReference type="EMBL" id="GIN23138.1"/>
    </source>
</evidence>
<dbReference type="Pfam" id="PF03406">
    <property type="entry name" value="Phage_fiber_2"/>
    <property type="match status" value="1"/>
</dbReference>
<name>A0ABQ4KBL3_9BACI</name>
<feature type="region of interest" description="Disordered" evidence="1">
    <location>
        <begin position="1"/>
        <end position="26"/>
    </location>
</feature>
<dbReference type="RefSeq" id="WP_212963904.1">
    <property type="nucleotide sequence ID" value="NZ_BOQT01000026.1"/>
</dbReference>
<dbReference type="InterPro" id="IPR005068">
    <property type="entry name" value="Phage_lambda_Stf-r2"/>
</dbReference>
<dbReference type="Proteomes" id="UP000680279">
    <property type="component" value="Unassembled WGS sequence"/>
</dbReference>
<evidence type="ECO:0000313" key="3">
    <source>
        <dbReference type="Proteomes" id="UP000680279"/>
    </source>
</evidence>
<organism evidence="2 3">
    <name type="scientific">Siminovitchia fordii</name>
    <dbReference type="NCBI Taxonomy" id="254759"/>
    <lineage>
        <taxon>Bacteria</taxon>
        <taxon>Bacillati</taxon>
        <taxon>Bacillota</taxon>
        <taxon>Bacilli</taxon>
        <taxon>Bacillales</taxon>
        <taxon>Bacillaceae</taxon>
        <taxon>Siminovitchia</taxon>
    </lineage>
</organism>
<comment type="caution">
    <text evidence="2">The sequence shown here is derived from an EMBL/GenBank/DDBJ whole genome shotgun (WGS) entry which is preliminary data.</text>
</comment>
<sequence length="455" mass="49837">MGFTKGFHQRGSGGGGSNIELSDSVDSSSTTTAASSLAVKTVNDKVSGKADIIHNHNDTYYQKSEIDNSINTLANSLYTVKANEGDEPSYLSNKVDNVTLTFEGSELRVKHVDGLTIGVADISRWLSGTSENIQSQIDGINESLLALTAGMEYLGKIETYADLESVGNKKNGNLVVVLADESRSGGRSMYVYSEDKGMWEFIGEFTFTDEFLALKDTPTSYEGADGKVVKVAGERLVFGDVDYGNLLNKPESTITQIDDSVTKKHEHSNLQLLETYTQTNVDLIKAVTDSHVHSNKSSLDRLGINARNKITIDGSEPQKSYFSGYVDVNQTVGMNELIKFKNSHSRNIGYDSDTGVFTLEMGKTYYYVVNMSADVRERSVFRLVKAATKSGIYPLAEITSKHNTDNKMSSGSLSGIVTPSDVTEYGIAFEPGRSSSKDQNMTVNREYTHIVIYEI</sequence>
<keyword evidence="3" id="KW-1185">Reference proteome</keyword>
<dbReference type="EMBL" id="BOQT01000026">
    <property type="protein sequence ID" value="GIN23138.1"/>
    <property type="molecule type" value="Genomic_DNA"/>
</dbReference>